<comment type="caution">
    <text evidence="2">The sequence shown here is derived from an EMBL/GenBank/DDBJ whole genome shotgun (WGS) entry which is preliminary data.</text>
</comment>
<sequence length="45" mass="5392">MGFYLTWLHDWLASALFLWCYHHKSEDVIKNYCHRFVNASNVACT</sequence>
<proteinExistence type="predicted"/>
<keyword evidence="3" id="KW-1185">Reference proteome</keyword>
<reference evidence="3" key="1">
    <citation type="submission" date="2017-01" db="EMBL/GenBank/DDBJ databases">
        <authorList>
            <person name="Wang Y."/>
            <person name="White M."/>
            <person name="Kvist S."/>
            <person name="Moncalvo J.-M."/>
        </authorList>
    </citation>
    <scope>NUCLEOTIDE SEQUENCE [LARGE SCALE GENOMIC DNA]</scope>
    <source>
        <strain evidence="3">ID-206-W2</strain>
    </source>
</reference>
<keyword evidence="1" id="KW-0732">Signal</keyword>
<evidence type="ECO:0000313" key="2">
    <source>
        <dbReference type="EMBL" id="OMJ26959.1"/>
    </source>
</evidence>
<evidence type="ECO:0000313" key="3">
    <source>
        <dbReference type="Proteomes" id="UP000187429"/>
    </source>
</evidence>
<protein>
    <submittedName>
        <fullName evidence="2">Uncharacterized protein</fullName>
    </submittedName>
</protein>
<feature type="signal peptide" evidence="1">
    <location>
        <begin position="1"/>
        <end position="17"/>
    </location>
</feature>
<name>A0A1R1YJ65_9FUNG</name>
<gene>
    <name evidence="2" type="ORF">AYI69_g3621</name>
</gene>
<organism evidence="2 3">
    <name type="scientific">Smittium culicis</name>
    <dbReference type="NCBI Taxonomy" id="133412"/>
    <lineage>
        <taxon>Eukaryota</taxon>
        <taxon>Fungi</taxon>
        <taxon>Fungi incertae sedis</taxon>
        <taxon>Zoopagomycota</taxon>
        <taxon>Kickxellomycotina</taxon>
        <taxon>Harpellomycetes</taxon>
        <taxon>Harpellales</taxon>
        <taxon>Legeriomycetaceae</taxon>
        <taxon>Smittium</taxon>
    </lineage>
</organism>
<feature type="non-terminal residue" evidence="2">
    <location>
        <position position="45"/>
    </location>
</feature>
<dbReference type="Proteomes" id="UP000187429">
    <property type="component" value="Unassembled WGS sequence"/>
</dbReference>
<evidence type="ECO:0000256" key="1">
    <source>
        <dbReference type="SAM" id="SignalP"/>
    </source>
</evidence>
<feature type="chain" id="PRO_5013272127" evidence="1">
    <location>
        <begin position="18"/>
        <end position="45"/>
    </location>
</feature>
<accession>A0A1R1YJ65</accession>
<dbReference type="EMBL" id="LSSM01001253">
    <property type="protein sequence ID" value="OMJ26959.1"/>
    <property type="molecule type" value="Genomic_DNA"/>
</dbReference>
<dbReference type="AlphaFoldDB" id="A0A1R1YJ65"/>